<dbReference type="PANTHER" id="PTHR39201">
    <property type="entry name" value="EXPORTED PROTEIN-RELATED"/>
    <property type="match status" value="1"/>
</dbReference>
<comment type="caution">
    <text evidence="2">The sequence shown here is derived from an EMBL/GenBank/DDBJ whole genome shotgun (WGS) entry which is preliminary data.</text>
</comment>
<dbReference type="EMBL" id="AZFC01000016">
    <property type="protein sequence ID" value="KRL48244.1"/>
    <property type="molecule type" value="Genomic_DNA"/>
</dbReference>
<gene>
    <name evidence="2" type="ORF">FD37_GL001371</name>
</gene>
<dbReference type="InterPro" id="IPR029039">
    <property type="entry name" value="Flavoprotein-like_sf"/>
</dbReference>
<feature type="domain" description="Flavodoxin-like" evidence="1">
    <location>
        <begin position="23"/>
        <end position="154"/>
    </location>
</feature>
<dbReference type="PATRIC" id="fig|1423805.4.peg.1406"/>
<dbReference type="PANTHER" id="PTHR39201:SF1">
    <property type="entry name" value="FLAVODOXIN-LIKE DOMAIN-CONTAINING PROTEIN"/>
    <property type="match status" value="1"/>
</dbReference>
<dbReference type="InterPro" id="IPR008254">
    <property type="entry name" value="Flavodoxin/NO_synth"/>
</dbReference>
<dbReference type="GO" id="GO:0016651">
    <property type="term" value="F:oxidoreductase activity, acting on NAD(P)H"/>
    <property type="evidence" value="ECO:0007669"/>
    <property type="project" value="UniProtKB-ARBA"/>
</dbReference>
<reference evidence="2 3" key="1">
    <citation type="journal article" date="2015" name="Genome Announc.">
        <title>Expanding the biotechnology potential of lactobacilli through comparative genomics of 213 strains and associated genera.</title>
        <authorList>
            <person name="Sun Z."/>
            <person name="Harris H.M."/>
            <person name="McCann A."/>
            <person name="Guo C."/>
            <person name="Argimon S."/>
            <person name="Zhang W."/>
            <person name="Yang X."/>
            <person name="Jeffery I.B."/>
            <person name="Cooney J.C."/>
            <person name="Kagawa T.F."/>
            <person name="Liu W."/>
            <person name="Song Y."/>
            <person name="Salvetti E."/>
            <person name="Wrobel A."/>
            <person name="Rasinkangas P."/>
            <person name="Parkhill J."/>
            <person name="Rea M.C."/>
            <person name="O'Sullivan O."/>
            <person name="Ritari J."/>
            <person name="Douillard F.P."/>
            <person name="Paul Ross R."/>
            <person name="Yang R."/>
            <person name="Briner A.E."/>
            <person name="Felis G.E."/>
            <person name="de Vos W.M."/>
            <person name="Barrangou R."/>
            <person name="Klaenhammer T.R."/>
            <person name="Caufield P.W."/>
            <person name="Cui Y."/>
            <person name="Zhang H."/>
            <person name="O'Toole P.W."/>
        </authorList>
    </citation>
    <scope>NUCLEOTIDE SEQUENCE [LARGE SCALE GENOMIC DNA]</scope>
    <source>
        <strain evidence="2 3">DSM 15429</strain>
    </source>
</reference>
<name>A0A0R1QZV5_9LACO</name>
<dbReference type="AlphaFoldDB" id="A0A0R1QZV5"/>
<evidence type="ECO:0000313" key="2">
    <source>
        <dbReference type="EMBL" id="KRL48244.1"/>
    </source>
</evidence>
<dbReference type="Pfam" id="PF12682">
    <property type="entry name" value="Flavodoxin_4"/>
    <property type="match status" value="1"/>
</dbReference>
<dbReference type="GO" id="GO:0010181">
    <property type="term" value="F:FMN binding"/>
    <property type="evidence" value="ECO:0007669"/>
    <property type="project" value="InterPro"/>
</dbReference>
<dbReference type="RefSeq" id="WP_056964147.1">
    <property type="nucleotide sequence ID" value="NZ_AZFC01000016.1"/>
</dbReference>
<accession>A0A0R1QZV5</accession>
<protein>
    <recommendedName>
        <fullName evidence="1">Flavodoxin-like domain-containing protein</fullName>
    </recommendedName>
</protein>
<organism evidence="2 3">
    <name type="scientific">Levilactobacillus spicheri DSM 15429</name>
    <dbReference type="NCBI Taxonomy" id="1423805"/>
    <lineage>
        <taxon>Bacteria</taxon>
        <taxon>Bacillati</taxon>
        <taxon>Bacillota</taxon>
        <taxon>Bacilli</taxon>
        <taxon>Lactobacillales</taxon>
        <taxon>Lactobacillaceae</taxon>
        <taxon>Levilactobacillus</taxon>
    </lineage>
</organism>
<dbReference type="Proteomes" id="UP000051835">
    <property type="component" value="Unassembled WGS sequence"/>
</dbReference>
<evidence type="ECO:0000313" key="3">
    <source>
        <dbReference type="Proteomes" id="UP000051835"/>
    </source>
</evidence>
<dbReference type="Gene3D" id="3.40.50.360">
    <property type="match status" value="1"/>
</dbReference>
<sequence>MVALLVFSSPGETLYRGTPQRLAVGNTWQVAQQLAARLGVAPTPIEPVTAYPLAYADLLRRAQGEQRRQALPALQPLPATVVAEPVWFLGFPLWFGEVPRPVMTLLRQVATEQRTVYPFVTHEGGGLGRTQAQLQAALPHAEIRPGLPVRGSRADRAGCAVDHWLMQYQQDLVKEGVFKNDRTK</sequence>
<evidence type="ECO:0000259" key="1">
    <source>
        <dbReference type="Pfam" id="PF12682"/>
    </source>
</evidence>
<proteinExistence type="predicted"/>
<dbReference type="SUPFAM" id="SSF52218">
    <property type="entry name" value="Flavoproteins"/>
    <property type="match status" value="1"/>
</dbReference>